<feature type="compositionally biased region" description="Basic residues" evidence="1">
    <location>
        <begin position="161"/>
        <end position="171"/>
    </location>
</feature>
<organism evidence="2 3">
    <name type="scientific">Daedalea quercina L-15889</name>
    <dbReference type="NCBI Taxonomy" id="1314783"/>
    <lineage>
        <taxon>Eukaryota</taxon>
        <taxon>Fungi</taxon>
        <taxon>Dikarya</taxon>
        <taxon>Basidiomycota</taxon>
        <taxon>Agaricomycotina</taxon>
        <taxon>Agaricomycetes</taxon>
        <taxon>Polyporales</taxon>
        <taxon>Fomitopsis</taxon>
    </lineage>
</organism>
<evidence type="ECO:0000313" key="3">
    <source>
        <dbReference type="Proteomes" id="UP000076727"/>
    </source>
</evidence>
<name>A0A165L9B0_9APHY</name>
<dbReference type="Proteomes" id="UP000076727">
    <property type="component" value="Unassembled WGS sequence"/>
</dbReference>
<feature type="region of interest" description="Disordered" evidence="1">
    <location>
        <begin position="152"/>
        <end position="171"/>
    </location>
</feature>
<gene>
    <name evidence="2" type="ORF">DAEQUDRAFT_51522</name>
</gene>
<proteinExistence type="predicted"/>
<evidence type="ECO:0000313" key="2">
    <source>
        <dbReference type="EMBL" id="KZT64118.1"/>
    </source>
</evidence>
<protein>
    <submittedName>
        <fullName evidence="2">Uncharacterized protein</fullName>
    </submittedName>
</protein>
<dbReference type="EMBL" id="KV429140">
    <property type="protein sequence ID" value="KZT64118.1"/>
    <property type="molecule type" value="Genomic_DNA"/>
</dbReference>
<evidence type="ECO:0000256" key="1">
    <source>
        <dbReference type="SAM" id="MobiDB-lite"/>
    </source>
</evidence>
<accession>A0A165L9B0</accession>
<sequence length="171" mass="18748">MRSACNVDTSFGLAGRRAGSSLLNVYTRYLPFPHGIPLCIRSHHALLALSNSSRYACMHDEKEREGLLILKFGQASRVILISVQPYTVSRQLPDHTDPVMRIAEATVENRGRRALPLPVPLATWILFSPSSPSSSPSSHLSLRGDATAYSASSEWQMDGKHSRRHQGAAGI</sequence>
<reference evidence="2 3" key="1">
    <citation type="journal article" date="2016" name="Mol. Biol. Evol.">
        <title>Comparative Genomics of Early-Diverging Mushroom-Forming Fungi Provides Insights into the Origins of Lignocellulose Decay Capabilities.</title>
        <authorList>
            <person name="Nagy L.G."/>
            <person name="Riley R."/>
            <person name="Tritt A."/>
            <person name="Adam C."/>
            <person name="Daum C."/>
            <person name="Floudas D."/>
            <person name="Sun H."/>
            <person name="Yadav J.S."/>
            <person name="Pangilinan J."/>
            <person name="Larsson K.H."/>
            <person name="Matsuura K."/>
            <person name="Barry K."/>
            <person name="Labutti K."/>
            <person name="Kuo R."/>
            <person name="Ohm R.A."/>
            <person name="Bhattacharya S.S."/>
            <person name="Shirouzu T."/>
            <person name="Yoshinaga Y."/>
            <person name="Martin F.M."/>
            <person name="Grigoriev I.V."/>
            <person name="Hibbett D.S."/>
        </authorList>
    </citation>
    <scope>NUCLEOTIDE SEQUENCE [LARGE SCALE GENOMIC DNA]</scope>
    <source>
        <strain evidence="2 3">L-15889</strain>
    </source>
</reference>
<dbReference type="AlphaFoldDB" id="A0A165L9B0"/>
<keyword evidence="3" id="KW-1185">Reference proteome</keyword>